<dbReference type="EMBL" id="BRXW01000445">
    <property type="protein sequence ID" value="GMH55548.1"/>
    <property type="molecule type" value="Genomic_DNA"/>
</dbReference>
<evidence type="ECO:0000313" key="2">
    <source>
        <dbReference type="EMBL" id="GMH55548.1"/>
    </source>
</evidence>
<organism evidence="2 3">
    <name type="scientific">Triparma laevis f. longispina</name>
    <dbReference type="NCBI Taxonomy" id="1714387"/>
    <lineage>
        <taxon>Eukaryota</taxon>
        <taxon>Sar</taxon>
        <taxon>Stramenopiles</taxon>
        <taxon>Ochrophyta</taxon>
        <taxon>Bolidophyceae</taxon>
        <taxon>Parmales</taxon>
        <taxon>Triparmaceae</taxon>
        <taxon>Triparma</taxon>
    </lineage>
</organism>
<protein>
    <submittedName>
        <fullName evidence="2">Uncharacterized protein</fullName>
    </submittedName>
</protein>
<feature type="chain" id="PRO_5040979865" evidence="1">
    <location>
        <begin position="20"/>
        <end position="183"/>
    </location>
</feature>
<gene>
    <name evidence="2" type="ORF">TrLO_g4774</name>
</gene>
<dbReference type="OrthoDB" id="197240at2759"/>
<name>A0A9W7DUK0_9STRA</name>
<comment type="caution">
    <text evidence="2">The sequence shown here is derived from an EMBL/GenBank/DDBJ whole genome shotgun (WGS) entry which is preliminary data.</text>
</comment>
<sequence length="183" mass="20365">MLTMNLLVAWAMVMAVVDCYLLPLTSLTRRSPTANPTFLNAGGWGKKAKDYSEAELSSDASIESKPVESYPLQQQTDFNNRIIKDRSKLLSRKESDFLAIASSAGLLRDQTTGEDEEILPLSKFEDMVGEFDDEIDLRVYDDPEVKEVKKNSLDGFAKGEEGVDDDTSITRLDGMNDVAKWGD</sequence>
<reference evidence="3" key="1">
    <citation type="journal article" date="2023" name="Commun. Biol.">
        <title>Genome analysis of Parmales, the sister group of diatoms, reveals the evolutionary specialization of diatoms from phago-mixotrophs to photoautotrophs.</title>
        <authorList>
            <person name="Ban H."/>
            <person name="Sato S."/>
            <person name="Yoshikawa S."/>
            <person name="Yamada K."/>
            <person name="Nakamura Y."/>
            <person name="Ichinomiya M."/>
            <person name="Sato N."/>
            <person name="Blanc-Mathieu R."/>
            <person name="Endo H."/>
            <person name="Kuwata A."/>
            <person name="Ogata H."/>
        </authorList>
    </citation>
    <scope>NUCLEOTIDE SEQUENCE [LARGE SCALE GENOMIC DNA]</scope>
    <source>
        <strain evidence="3">NIES 3700</strain>
    </source>
</reference>
<evidence type="ECO:0000256" key="1">
    <source>
        <dbReference type="SAM" id="SignalP"/>
    </source>
</evidence>
<proteinExistence type="predicted"/>
<accession>A0A9W7DUK0</accession>
<dbReference type="Proteomes" id="UP001165122">
    <property type="component" value="Unassembled WGS sequence"/>
</dbReference>
<feature type="signal peptide" evidence="1">
    <location>
        <begin position="1"/>
        <end position="19"/>
    </location>
</feature>
<evidence type="ECO:0000313" key="3">
    <source>
        <dbReference type="Proteomes" id="UP001165122"/>
    </source>
</evidence>
<dbReference type="AlphaFoldDB" id="A0A9W7DUK0"/>
<keyword evidence="3" id="KW-1185">Reference proteome</keyword>
<keyword evidence="1" id="KW-0732">Signal</keyword>